<sequence>MAFIIGVSVGQLLKWPIRGALLFTGIAFALYAMVDSAGALAVAESLARHVVAWGLGAMGYPPAWADKLFTPEWTWVLERIVRDITAQADKLLGGTAREGLPLEQLARNLLSRWDIAFLGGALAGVRS</sequence>
<proteinExistence type="predicted"/>
<name>A0A7C5VFS0_9DEIN</name>
<feature type="transmembrane region" description="Helical" evidence="1">
    <location>
        <begin position="20"/>
        <end position="43"/>
    </location>
</feature>
<evidence type="ECO:0000313" key="2">
    <source>
        <dbReference type="EMBL" id="HHM68005.1"/>
    </source>
</evidence>
<gene>
    <name evidence="2" type="ORF">ENM28_04715</name>
</gene>
<protein>
    <submittedName>
        <fullName evidence="2">Uncharacterized protein</fullName>
    </submittedName>
</protein>
<comment type="caution">
    <text evidence="2">The sequence shown here is derived from an EMBL/GenBank/DDBJ whole genome shotgun (WGS) entry which is preliminary data.</text>
</comment>
<dbReference type="EMBL" id="DRXE01000179">
    <property type="protein sequence ID" value="HHM68005.1"/>
    <property type="molecule type" value="Genomic_DNA"/>
</dbReference>
<keyword evidence="1" id="KW-0472">Membrane</keyword>
<dbReference type="AlphaFoldDB" id="A0A7C5VFS0"/>
<keyword evidence="1" id="KW-1133">Transmembrane helix</keyword>
<accession>A0A7C5VFS0</accession>
<evidence type="ECO:0000256" key="1">
    <source>
        <dbReference type="SAM" id="Phobius"/>
    </source>
</evidence>
<reference evidence="2" key="1">
    <citation type="journal article" date="2020" name="mSystems">
        <title>Genome- and Community-Level Interaction Insights into Carbon Utilization and Element Cycling Functions of Hydrothermarchaeota in Hydrothermal Sediment.</title>
        <authorList>
            <person name="Zhou Z."/>
            <person name="Liu Y."/>
            <person name="Xu W."/>
            <person name="Pan J."/>
            <person name="Luo Z.H."/>
            <person name="Li M."/>
        </authorList>
    </citation>
    <scope>NUCLEOTIDE SEQUENCE [LARGE SCALE GENOMIC DNA]</scope>
    <source>
        <strain evidence="2">SpSt-1071</strain>
    </source>
</reference>
<organism evidence="2">
    <name type="scientific">Thermus caliditerrae</name>
    <dbReference type="NCBI Taxonomy" id="1330700"/>
    <lineage>
        <taxon>Bacteria</taxon>
        <taxon>Thermotogati</taxon>
        <taxon>Deinococcota</taxon>
        <taxon>Deinococci</taxon>
        <taxon>Thermales</taxon>
        <taxon>Thermaceae</taxon>
        <taxon>Thermus</taxon>
    </lineage>
</organism>
<keyword evidence="1" id="KW-0812">Transmembrane</keyword>